<dbReference type="SUPFAM" id="SSF47413">
    <property type="entry name" value="lambda repressor-like DNA-binding domains"/>
    <property type="match status" value="1"/>
</dbReference>
<dbReference type="Gene3D" id="3.40.50.2300">
    <property type="match status" value="2"/>
</dbReference>
<evidence type="ECO:0000256" key="3">
    <source>
        <dbReference type="ARBA" id="ARBA00023163"/>
    </source>
</evidence>
<keyword evidence="3" id="KW-0804">Transcription</keyword>
<evidence type="ECO:0000313" key="6">
    <source>
        <dbReference type="Proteomes" id="UP000321479"/>
    </source>
</evidence>
<dbReference type="SUPFAM" id="SSF53822">
    <property type="entry name" value="Periplasmic binding protein-like I"/>
    <property type="match status" value="1"/>
</dbReference>
<protein>
    <submittedName>
        <fullName evidence="5">Substrate-binding domain-containing protein</fullName>
    </submittedName>
</protein>
<dbReference type="CDD" id="cd01392">
    <property type="entry name" value="HTH_LacI"/>
    <property type="match status" value="1"/>
</dbReference>
<dbReference type="RefSeq" id="WP_147031879.1">
    <property type="nucleotide sequence ID" value="NZ_CP042436.1"/>
</dbReference>
<dbReference type="Gene3D" id="1.10.260.40">
    <property type="entry name" value="lambda repressor-like DNA-binding domains"/>
    <property type="match status" value="1"/>
</dbReference>
<keyword evidence="2" id="KW-0238">DNA-binding</keyword>
<dbReference type="InterPro" id="IPR010982">
    <property type="entry name" value="Lambda_DNA-bd_dom_sf"/>
</dbReference>
<dbReference type="Pfam" id="PF13407">
    <property type="entry name" value="Peripla_BP_4"/>
    <property type="match status" value="1"/>
</dbReference>
<reference evidence="5 6" key="1">
    <citation type="journal article" date="2017" name="Curr. Microbiol.">
        <title>Mucilaginibacter ginsenosidivorans sp. nov., Isolated from Soil of Ginseng Field.</title>
        <authorList>
            <person name="Kim M.M."/>
            <person name="Siddiqi M.Z."/>
            <person name="Im W.T."/>
        </authorList>
    </citation>
    <scope>NUCLEOTIDE SEQUENCE [LARGE SCALE GENOMIC DNA]</scope>
    <source>
        <strain evidence="5 6">Gsoil 3017</strain>
    </source>
</reference>
<dbReference type="PANTHER" id="PTHR30146">
    <property type="entry name" value="LACI-RELATED TRANSCRIPTIONAL REPRESSOR"/>
    <property type="match status" value="1"/>
</dbReference>
<keyword evidence="1" id="KW-0805">Transcription regulation</keyword>
<dbReference type="PROSITE" id="PS00356">
    <property type="entry name" value="HTH_LACI_1"/>
    <property type="match status" value="1"/>
</dbReference>
<evidence type="ECO:0000256" key="1">
    <source>
        <dbReference type="ARBA" id="ARBA00023015"/>
    </source>
</evidence>
<dbReference type="InterPro" id="IPR000843">
    <property type="entry name" value="HTH_LacI"/>
</dbReference>
<keyword evidence="6" id="KW-1185">Reference proteome</keyword>
<accession>A0A5B8UWG8</accession>
<organism evidence="5 6">
    <name type="scientific">Mucilaginibacter ginsenosidivorans</name>
    <dbReference type="NCBI Taxonomy" id="398053"/>
    <lineage>
        <taxon>Bacteria</taxon>
        <taxon>Pseudomonadati</taxon>
        <taxon>Bacteroidota</taxon>
        <taxon>Sphingobacteriia</taxon>
        <taxon>Sphingobacteriales</taxon>
        <taxon>Sphingobacteriaceae</taxon>
        <taxon>Mucilaginibacter</taxon>
    </lineage>
</organism>
<dbReference type="OrthoDB" id="628703at2"/>
<sequence length="364" mass="41197">MKSISVRIKDVAEKAGVSTGTVDRVLHNRGKVAADVERRVLQVLKEMNYEPNLIARALGSNKTYRVAALLPDPAYDDYWKAPKEGVEAAEVALKQYGLHVEQYLFNPYDVSCYIEKAKQVTLSGADGIFLSPIFYRETMPFFSQWQEQNIPYVLFNTHIAEAEALSYVGQNSYQSGVLAGKLIHYGQPQPCSILVAHIDEEISNAAHLSKKEQGLRDYFKQNDPETRYNIVVISLNRCDQAQFSRELDDVLGKNPGIRSIYITTSKAYDIAGHLEQKQLSHIKLVGYDLLPKNLHYLNTGQISFLINQNPKGQGYWGIHQLANHLVFKKETAELKYLPLDIVTKENASYYTRPEVIYGNHVQAV</sequence>
<dbReference type="Pfam" id="PF00356">
    <property type="entry name" value="LacI"/>
    <property type="match status" value="1"/>
</dbReference>
<feature type="domain" description="HTH lacI-type" evidence="4">
    <location>
        <begin position="6"/>
        <end position="60"/>
    </location>
</feature>
<evidence type="ECO:0000259" key="4">
    <source>
        <dbReference type="PROSITE" id="PS50932"/>
    </source>
</evidence>
<dbReference type="AlphaFoldDB" id="A0A5B8UWG8"/>
<dbReference type="KEGG" id="mgin:FRZ54_12185"/>
<dbReference type="Proteomes" id="UP000321479">
    <property type="component" value="Chromosome"/>
</dbReference>
<dbReference type="GO" id="GO:0003700">
    <property type="term" value="F:DNA-binding transcription factor activity"/>
    <property type="evidence" value="ECO:0007669"/>
    <property type="project" value="TreeGrafter"/>
</dbReference>
<dbReference type="GO" id="GO:0000976">
    <property type="term" value="F:transcription cis-regulatory region binding"/>
    <property type="evidence" value="ECO:0007669"/>
    <property type="project" value="TreeGrafter"/>
</dbReference>
<dbReference type="SMART" id="SM00354">
    <property type="entry name" value="HTH_LACI"/>
    <property type="match status" value="1"/>
</dbReference>
<gene>
    <name evidence="5" type="ORF">FRZ54_12185</name>
</gene>
<evidence type="ECO:0000256" key="2">
    <source>
        <dbReference type="ARBA" id="ARBA00023125"/>
    </source>
</evidence>
<dbReference type="EMBL" id="CP042436">
    <property type="protein sequence ID" value="QEC63303.1"/>
    <property type="molecule type" value="Genomic_DNA"/>
</dbReference>
<dbReference type="InterPro" id="IPR028082">
    <property type="entry name" value="Peripla_BP_I"/>
</dbReference>
<dbReference type="InterPro" id="IPR025997">
    <property type="entry name" value="SBP_2_dom"/>
</dbReference>
<dbReference type="PROSITE" id="PS50932">
    <property type="entry name" value="HTH_LACI_2"/>
    <property type="match status" value="1"/>
</dbReference>
<proteinExistence type="predicted"/>
<dbReference type="PANTHER" id="PTHR30146:SF144">
    <property type="entry name" value="LACI-FAMILY TRANSCRIPTION REGULATOR"/>
    <property type="match status" value="1"/>
</dbReference>
<evidence type="ECO:0000313" key="5">
    <source>
        <dbReference type="EMBL" id="QEC63303.1"/>
    </source>
</evidence>
<name>A0A5B8UWG8_9SPHI</name>